<accession>A0A2W6P9Y8</accession>
<feature type="non-terminal residue" evidence="2">
    <location>
        <position position="57"/>
    </location>
</feature>
<dbReference type="EMBL" id="QKWZ01000512">
    <property type="protein sequence ID" value="PZT65134.1"/>
    <property type="molecule type" value="Genomic_DNA"/>
</dbReference>
<protein>
    <submittedName>
        <fullName evidence="2">Protoheme IX farnesyltransferase</fullName>
    </submittedName>
</protein>
<reference evidence="2 3" key="1">
    <citation type="submission" date="2018-06" db="EMBL/GenBank/DDBJ databases">
        <title>Draft genome sequence of mcr-1-harboring Escherichia coli isolated from wound infection of a hospitalized patient, in Bolivia.</title>
        <authorList>
            <person name="Munoz M.E."/>
            <person name="Moura Q."/>
            <person name="Ventura P.R.M."/>
            <person name="Bustos L.R."/>
            <person name="Ovando B.G."/>
            <person name="Terrazas D.I.V."/>
            <person name="Yarhui N.B."/>
            <person name="Cerdeira L."/>
            <person name="Lincopan N."/>
        </authorList>
    </citation>
    <scope>NUCLEOTIDE SEQUENCE [LARGE SCALE GENOMIC DNA]</scope>
    <source>
        <strain evidence="2 3">EcMLT</strain>
    </source>
</reference>
<dbReference type="GO" id="GO:0016740">
    <property type="term" value="F:transferase activity"/>
    <property type="evidence" value="ECO:0007669"/>
    <property type="project" value="UniProtKB-KW"/>
</dbReference>
<keyword evidence="2" id="KW-0808">Transferase</keyword>
<feature type="transmembrane region" description="Helical" evidence="1">
    <location>
        <begin position="36"/>
        <end position="56"/>
    </location>
</feature>
<name>A0A2W6P9Y8_ECOLX</name>
<evidence type="ECO:0000313" key="2">
    <source>
        <dbReference type="EMBL" id="PZT65134.1"/>
    </source>
</evidence>
<dbReference type="Proteomes" id="UP000249482">
    <property type="component" value="Unassembled WGS sequence"/>
</dbReference>
<evidence type="ECO:0000313" key="3">
    <source>
        <dbReference type="Proteomes" id="UP000249482"/>
    </source>
</evidence>
<dbReference type="AlphaFoldDB" id="A0A2W6P9Y8"/>
<feature type="transmembrane region" description="Helical" evidence="1">
    <location>
        <begin position="12"/>
        <end position="30"/>
    </location>
</feature>
<sequence>MMFKQYLQVTKPGIIFGNLISVIGGFLLASKGSIDYPLFIYTLVGVSLVVASGCVFN</sequence>
<keyword evidence="1" id="KW-1133">Transmembrane helix</keyword>
<organism evidence="2 3">
    <name type="scientific">Escherichia coli</name>
    <dbReference type="NCBI Taxonomy" id="562"/>
    <lineage>
        <taxon>Bacteria</taxon>
        <taxon>Pseudomonadati</taxon>
        <taxon>Pseudomonadota</taxon>
        <taxon>Gammaproteobacteria</taxon>
        <taxon>Enterobacterales</taxon>
        <taxon>Enterobacteriaceae</taxon>
        <taxon>Escherichia</taxon>
    </lineage>
</organism>
<evidence type="ECO:0000256" key="1">
    <source>
        <dbReference type="SAM" id="Phobius"/>
    </source>
</evidence>
<comment type="caution">
    <text evidence="2">The sequence shown here is derived from an EMBL/GenBank/DDBJ whole genome shotgun (WGS) entry which is preliminary data.</text>
</comment>
<proteinExistence type="predicted"/>
<keyword evidence="1" id="KW-0472">Membrane</keyword>
<gene>
    <name evidence="2" type="ORF">DNQ45_18480</name>
</gene>
<keyword evidence="1" id="KW-0812">Transmembrane</keyword>